<dbReference type="AlphaFoldDB" id="A0A917GXU5"/>
<sequence>MGDAYGIGIVECIIGLCQTECIRPGAFVNVLLKTTGDIDYATIPWRTGMETGACTPASATSPHRG</sequence>
<dbReference type="EMBL" id="BMEQ01000012">
    <property type="protein sequence ID" value="GGG60346.1"/>
    <property type="molecule type" value="Genomic_DNA"/>
</dbReference>
<evidence type="ECO:0000313" key="1">
    <source>
        <dbReference type="EMBL" id="GGG60346.1"/>
    </source>
</evidence>
<keyword evidence="2" id="KW-1185">Reference proteome</keyword>
<reference evidence="1" key="2">
    <citation type="submission" date="2020-09" db="EMBL/GenBank/DDBJ databases">
        <authorList>
            <person name="Sun Q."/>
            <person name="Zhou Y."/>
        </authorList>
    </citation>
    <scope>NUCLEOTIDE SEQUENCE</scope>
    <source>
        <strain evidence="1">CGMCC 1.12187</strain>
    </source>
</reference>
<evidence type="ECO:0000313" key="2">
    <source>
        <dbReference type="Proteomes" id="UP000638848"/>
    </source>
</evidence>
<name>A0A917GXU5_9MICC</name>
<proteinExistence type="predicted"/>
<protein>
    <submittedName>
        <fullName evidence="1">Uncharacterized protein</fullName>
    </submittedName>
</protein>
<dbReference type="Proteomes" id="UP000638848">
    <property type="component" value="Unassembled WGS sequence"/>
</dbReference>
<comment type="caution">
    <text evidence="1">The sequence shown here is derived from an EMBL/GenBank/DDBJ whole genome shotgun (WGS) entry which is preliminary data.</text>
</comment>
<accession>A0A917GXU5</accession>
<gene>
    <name evidence="1" type="ORF">GCM10011374_24010</name>
</gene>
<organism evidence="1 2">
    <name type="scientific">Kocuria dechangensis</name>
    <dbReference type="NCBI Taxonomy" id="1176249"/>
    <lineage>
        <taxon>Bacteria</taxon>
        <taxon>Bacillati</taxon>
        <taxon>Actinomycetota</taxon>
        <taxon>Actinomycetes</taxon>
        <taxon>Micrococcales</taxon>
        <taxon>Micrococcaceae</taxon>
        <taxon>Kocuria</taxon>
    </lineage>
</organism>
<reference evidence="1" key="1">
    <citation type="journal article" date="2014" name="Int. J. Syst. Evol. Microbiol.">
        <title>Complete genome sequence of Corynebacterium casei LMG S-19264T (=DSM 44701T), isolated from a smear-ripened cheese.</title>
        <authorList>
            <consortium name="US DOE Joint Genome Institute (JGI-PGF)"/>
            <person name="Walter F."/>
            <person name="Albersmeier A."/>
            <person name="Kalinowski J."/>
            <person name="Ruckert C."/>
        </authorList>
    </citation>
    <scope>NUCLEOTIDE SEQUENCE</scope>
    <source>
        <strain evidence="1">CGMCC 1.12187</strain>
    </source>
</reference>